<evidence type="ECO:0000259" key="2">
    <source>
        <dbReference type="PROSITE" id="PS50240"/>
    </source>
</evidence>
<dbReference type="PROSITE" id="PS50240">
    <property type="entry name" value="TRYPSIN_DOM"/>
    <property type="match status" value="1"/>
</dbReference>
<dbReference type="InterPro" id="IPR043504">
    <property type="entry name" value="Peptidase_S1_PA_chymotrypsin"/>
</dbReference>
<dbReference type="GO" id="GO:0006508">
    <property type="term" value="P:proteolysis"/>
    <property type="evidence" value="ECO:0007669"/>
    <property type="project" value="InterPro"/>
</dbReference>
<dbReference type="InterPro" id="IPR001254">
    <property type="entry name" value="Trypsin_dom"/>
</dbReference>
<keyword evidence="3" id="KW-1185">Reference proteome</keyword>
<keyword evidence="1" id="KW-1015">Disulfide bond</keyword>
<dbReference type="Proteomes" id="UP000504634">
    <property type="component" value="Unplaced"/>
</dbReference>
<dbReference type="Pfam" id="PF00089">
    <property type="entry name" value="Trypsin"/>
    <property type="match status" value="1"/>
</dbReference>
<dbReference type="InterPro" id="IPR033116">
    <property type="entry name" value="TRYPSIN_SER"/>
</dbReference>
<proteinExistence type="predicted"/>
<dbReference type="GeneID" id="115632925"/>
<dbReference type="Gene3D" id="2.40.10.10">
    <property type="entry name" value="Trypsin-like serine proteases"/>
    <property type="match status" value="1"/>
</dbReference>
<dbReference type="RefSeq" id="XP_030386078.1">
    <property type="nucleotide sequence ID" value="XM_030530218.1"/>
</dbReference>
<dbReference type="PANTHER" id="PTHR24250">
    <property type="entry name" value="CHYMOTRYPSIN-RELATED"/>
    <property type="match status" value="1"/>
</dbReference>
<dbReference type="CDD" id="cd00190">
    <property type="entry name" value="Tryp_SPc"/>
    <property type="match status" value="1"/>
</dbReference>
<dbReference type="InterPro" id="IPR009003">
    <property type="entry name" value="Peptidase_S1_PA"/>
</dbReference>
<dbReference type="AlphaFoldDB" id="A0A6J2UF91"/>
<dbReference type="PROSITE" id="PS00135">
    <property type="entry name" value="TRYPSIN_SER"/>
    <property type="match status" value="1"/>
</dbReference>
<gene>
    <name evidence="4" type="primary">LOC115632925</name>
</gene>
<dbReference type="SMART" id="SM00020">
    <property type="entry name" value="Tryp_SPc"/>
    <property type="match status" value="1"/>
</dbReference>
<feature type="domain" description="Peptidase S1" evidence="2">
    <location>
        <begin position="1"/>
        <end position="139"/>
    </location>
</feature>
<evidence type="ECO:0000313" key="4">
    <source>
        <dbReference type="RefSeq" id="XP_030386078.1"/>
    </source>
</evidence>
<dbReference type="SUPFAM" id="SSF50494">
    <property type="entry name" value="Trypsin-like serine proteases"/>
    <property type="match status" value="1"/>
</dbReference>
<reference evidence="4" key="1">
    <citation type="submission" date="2025-08" db="UniProtKB">
        <authorList>
            <consortium name="RefSeq"/>
        </authorList>
    </citation>
    <scope>IDENTIFICATION</scope>
    <source>
        <strain evidence="4">11010-0011.00</strain>
        <tissue evidence="4">Whole body</tissue>
    </source>
</reference>
<dbReference type="PANTHER" id="PTHR24250:SF50">
    <property type="entry name" value="PEPTIDASE S1 DOMAIN-CONTAINING PROTEIN"/>
    <property type="match status" value="1"/>
</dbReference>
<evidence type="ECO:0000256" key="1">
    <source>
        <dbReference type="ARBA" id="ARBA00023157"/>
    </source>
</evidence>
<name>A0A6J2UF91_DROLE</name>
<dbReference type="OrthoDB" id="5565075at2759"/>
<evidence type="ECO:0000313" key="3">
    <source>
        <dbReference type="Proteomes" id="UP000504634"/>
    </source>
</evidence>
<protein>
    <submittedName>
        <fullName evidence="4">Chymotrypsinogen 2-like</fullName>
    </submittedName>
</protein>
<sequence>MDLQFDEHIQPAALPSRKQDYANKPAVTSGWGLVKFDTTNPNTTEILQLTNVTIMSNEDCKEFFHKYIPRKIFTSSFVCIAPGNSTPCNGDSGGPLVLQDGKNTLIGLTSHGFGGCPLNAPVIFTRVSSYLDWIKENSHLKYFN</sequence>
<dbReference type="GO" id="GO:0004252">
    <property type="term" value="F:serine-type endopeptidase activity"/>
    <property type="evidence" value="ECO:0007669"/>
    <property type="project" value="InterPro"/>
</dbReference>
<accession>A0A6J2UF91</accession>
<organism evidence="3 4">
    <name type="scientific">Drosophila lebanonensis</name>
    <name type="common">Fruit fly</name>
    <name type="synonym">Scaptodrosophila lebanonensis</name>
    <dbReference type="NCBI Taxonomy" id="7225"/>
    <lineage>
        <taxon>Eukaryota</taxon>
        <taxon>Metazoa</taxon>
        <taxon>Ecdysozoa</taxon>
        <taxon>Arthropoda</taxon>
        <taxon>Hexapoda</taxon>
        <taxon>Insecta</taxon>
        <taxon>Pterygota</taxon>
        <taxon>Neoptera</taxon>
        <taxon>Endopterygota</taxon>
        <taxon>Diptera</taxon>
        <taxon>Brachycera</taxon>
        <taxon>Muscomorpha</taxon>
        <taxon>Ephydroidea</taxon>
        <taxon>Drosophilidae</taxon>
        <taxon>Scaptodrosophila</taxon>
    </lineage>
</organism>